<organism evidence="2">
    <name type="scientific">Fusarium oxysporum (strain Fo5176)</name>
    <name type="common">Fusarium vascular wilt</name>
    <dbReference type="NCBI Taxonomy" id="660025"/>
    <lineage>
        <taxon>Eukaryota</taxon>
        <taxon>Fungi</taxon>
        <taxon>Dikarya</taxon>
        <taxon>Ascomycota</taxon>
        <taxon>Pezizomycotina</taxon>
        <taxon>Sordariomycetes</taxon>
        <taxon>Hypocreomycetidae</taxon>
        <taxon>Hypocreales</taxon>
        <taxon>Nectriaceae</taxon>
        <taxon>Fusarium</taxon>
        <taxon>Fusarium oxysporum species complex</taxon>
    </lineage>
</organism>
<sequence length="174" mass="19316">MSSQNSSSSSKDTSKKESSELKKLHFVASFEHQKLLEDVSNKAYDLGVKAGREQANPPDDETQALILSLTDRNDELEKQIKDLATDALLNLAKDVRLITDSGNNVTSAHRAVNSATHADGLTLNYYRILRESCSELSELEDKCKERVDKISRAANKRAGGALKREDLPKRPFRG</sequence>
<protein>
    <submittedName>
        <fullName evidence="2">Uncharacterized protein</fullName>
    </submittedName>
</protein>
<evidence type="ECO:0000256" key="1">
    <source>
        <dbReference type="SAM" id="MobiDB-lite"/>
    </source>
</evidence>
<comment type="caution">
    <text evidence="2">The sequence shown here is derived from an EMBL/GenBank/DDBJ whole genome shotgun (WGS) entry which is preliminary data.</text>
</comment>
<accession>F9FYB1</accession>
<dbReference type="PaxDb" id="5507-FOXG_15680P0"/>
<feature type="region of interest" description="Disordered" evidence="1">
    <location>
        <begin position="1"/>
        <end position="20"/>
    </location>
</feature>
<gene>
    <name evidence="2" type="ORF">FOXB_11393</name>
</gene>
<feature type="compositionally biased region" description="Basic and acidic residues" evidence="1">
    <location>
        <begin position="162"/>
        <end position="174"/>
    </location>
</feature>
<dbReference type="EMBL" id="AFQF01002877">
    <property type="protein sequence ID" value="EGU78088.1"/>
    <property type="molecule type" value="Genomic_DNA"/>
</dbReference>
<dbReference type="AlphaFoldDB" id="F9FYB1"/>
<feature type="compositionally biased region" description="Low complexity" evidence="1">
    <location>
        <begin position="1"/>
        <end position="11"/>
    </location>
</feature>
<evidence type="ECO:0000313" key="2">
    <source>
        <dbReference type="EMBL" id="EGU78088.1"/>
    </source>
</evidence>
<name>F9FYB1_FUSOF</name>
<feature type="region of interest" description="Disordered" evidence="1">
    <location>
        <begin position="154"/>
        <end position="174"/>
    </location>
</feature>
<reference evidence="2" key="1">
    <citation type="journal article" date="2012" name="Mol. Plant Microbe Interact.">
        <title>A highly conserved effector in Fusarium oxysporum is required for full virulence on Arabidopsis.</title>
        <authorList>
            <person name="Thatcher L.F."/>
            <person name="Gardiner D.M."/>
            <person name="Kazan K."/>
            <person name="Manners J."/>
        </authorList>
    </citation>
    <scope>NUCLEOTIDE SEQUENCE [LARGE SCALE GENOMIC DNA]</scope>
    <source>
        <strain evidence="2">Fo5176</strain>
    </source>
</reference>
<dbReference type="OrthoDB" id="5092768at2759"/>
<proteinExistence type="predicted"/>